<dbReference type="GO" id="GO:0030976">
    <property type="term" value="F:thiamine pyrophosphate binding"/>
    <property type="evidence" value="ECO:0007669"/>
    <property type="project" value="InterPro"/>
</dbReference>
<feature type="binding site" evidence="10">
    <location>
        <begin position="972"/>
        <end position="975"/>
    </location>
    <ligand>
        <name>thiamine diphosphate</name>
        <dbReference type="ChEBI" id="CHEBI:58937"/>
    </ligand>
</feature>
<dbReference type="GO" id="GO:0016903">
    <property type="term" value="F:oxidoreductase activity, acting on the aldehyde or oxo group of donors"/>
    <property type="evidence" value="ECO:0007669"/>
    <property type="project" value="InterPro"/>
</dbReference>
<feature type="compositionally biased region" description="Low complexity" evidence="13">
    <location>
        <begin position="1167"/>
        <end position="1177"/>
    </location>
</feature>
<feature type="domain" description="4Fe-4S ferredoxin-type" evidence="14">
    <location>
        <begin position="684"/>
        <end position="713"/>
    </location>
</feature>
<feature type="binding site" evidence="10">
    <location>
        <position position="68"/>
    </location>
    <ligand>
        <name>thiamine diphosphate</name>
        <dbReference type="ChEBI" id="CHEBI:58937"/>
    </ligand>
</feature>
<feature type="binding site" evidence="12">
    <location>
        <position position="825"/>
    </location>
    <ligand>
        <name>[4Fe-4S] cluster</name>
        <dbReference type="ChEBI" id="CHEBI:49883"/>
        <label>3</label>
    </ligand>
</feature>
<dbReference type="Pfam" id="PF02775">
    <property type="entry name" value="TPP_enzyme_C"/>
    <property type="match status" value="1"/>
</dbReference>
<dbReference type="InterPro" id="IPR017900">
    <property type="entry name" value="4Fe4S_Fe_S_CS"/>
</dbReference>
<evidence type="ECO:0000256" key="6">
    <source>
        <dbReference type="ARBA" id="ARBA00023002"/>
    </source>
</evidence>
<feature type="site" description="Important for catalytic activity" evidence="11">
    <location>
        <position position="68"/>
    </location>
</feature>
<dbReference type="Pfam" id="PF12838">
    <property type="entry name" value="Fer4_7"/>
    <property type="match status" value="1"/>
</dbReference>
<feature type="binding site" evidence="10">
    <location>
        <position position="118"/>
    </location>
    <ligand>
        <name>pyruvate</name>
        <dbReference type="ChEBI" id="CHEBI:15361"/>
    </ligand>
</feature>
<evidence type="ECO:0000256" key="1">
    <source>
        <dbReference type="ARBA" id="ARBA00009032"/>
    </source>
</evidence>
<dbReference type="GO" id="GO:0005506">
    <property type="term" value="F:iron ion binding"/>
    <property type="evidence" value="ECO:0007669"/>
    <property type="project" value="InterPro"/>
</dbReference>
<dbReference type="Pfam" id="PF01558">
    <property type="entry name" value="POR"/>
    <property type="match status" value="1"/>
</dbReference>
<feature type="binding site" evidence="12">
    <location>
        <position position="1081"/>
    </location>
    <ligand>
        <name>[4Fe-4S] cluster</name>
        <dbReference type="ChEBI" id="CHEBI:49883"/>
        <label>3</label>
    </ligand>
</feature>
<dbReference type="GO" id="GO:0022900">
    <property type="term" value="P:electron transport chain"/>
    <property type="evidence" value="ECO:0007669"/>
    <property type="project" value="InterPro"/>
</dbReference>
<evidence type="ECO:0000256" key="12">
    <source>
        <dbReference type="PIRSR" id="PIRSR000159-50"/>
    </source>
</evidence>
<evidence type="ECO:0000256" key="2">
    <source>
        <dbReference type="ARBA" id="ARBA00022448"/>
    </source>
</evidence>
<keyword evidence="7 12" id="KW-0408">Iron</keyword>
<dbReference type="Pfam" id="PF01855">
    <property type="entry name" value="POR_N"/>
    <property type="match status" value="1"/>
</dbReference>
<dbReference type="FunFam" id="3.40.920.10:FF:000001">
    <property type="entry name" value="Pyruvate:ferredoxin (Flavodoxin) oxidoreductase"/>
    <property type="match status" value="1"/>
</dbReference>
<dbReference type="FunFam" id="3.40.50.970:FF:000012">
    <property type="entry name" value="Pyruvate:ferredoxin (Flavodoxin) oxidoreductase"/>
    <property type="match status" value="1"/>
</dbReference>
<dbReference type="EMBL" id="SDHX01000001">
    <property type="protein sequence ID" value="RXK54911.1"/>
    <property type="molecule type" value="Genomic_DNA"/>
</dbReference>
<dbReference type="SUPFAM" id="SSF54862">
    <property type="entry name" value="4Fe-4S ferredoxins"/>
    <property type="match status" value="1"/>
</dbReference>
<keyword evidence="4 12" id="KW-0479">Metal-binding</keyword>
<dbReference type="AlphaFoldDB" id="A0A4Q1C7X5"/>
<dbReference type="PANTHER" id="PTHR32154:SF0">
    <property type="entry name" value="PYRUVATE-FLAVODOXIN OXIDOREDUCTASE-RELATED"/>
    <property type="match status" value="1"/>
</dbReference>
<protein>
    <submittedName>
        <fullName evidence="15">Pyruvate:ferredoxin (Flavodoxin) oxidoreductase</fullName>
    </submittedName>
</protein>
<evidence type="ECO:0000256" key="7">
    <source>
        <dbReference type="ARBA" id="ARBA00023004"/>
    </source>
</evidence>
<feature type="site" description="Important for catalytic activity" evidence="11">
    <location>
        <position position="1006"/>
    </location>
</feature>
<keyword evidence="16" id="KW-1185">Reference proteome</keyword>
<gene>
    <name evidence="15" type="primary">nifJ</name>
    <name evidence="15" type="ORF">ESB00_03165</name>
</gene>
<keyword evidence="3 12" id="KW-0004">4Fe-4S</keyword>
<accession>A0A4Q1C7X5</accession>
<dbReference type="InterPro" id="IPR002869">
    <property type="entry name" value="Pyrv_flavodox_OxRed_cen"/>
</dbReference>
<proteinExistence type="inferred from homology"/>
<evidence type="ECO:0000256" key="5">
    <source>
        <dbReference type="ARBA" id="ARBA00022982"/>
    </source>
</evidence>
<dbReference type="Proteomes" id="UP000290218">
    <property type="component" value="Unassembled WGS sequence"/>
</dbReference>
<dbReference type="CDD" id="cd07034">
    <property type="entry name" value="TPP_PYR_PFOR_IOR-alpha_like"/>
    <property type="match status" value="1"/>
</dbReference>
<evidence type="ECO:0000313" key="15">
    <source>
        <dbReference type="EMBL" id="RXK54911.1"/>
    </source>
</evidence>
<evidence type="ECO:0000259" key="14">
    <source>
        <dbReference type="PROSITE" id="PS51379"/>
    </source>
</evidence>
<feature type="domain" description="4Fe-4S ferredoxin-type" evidence="14">
    <location>
        <begin position="740"/>
        <end position="770"/>
    </location>
</feature>
<evidence type="ECO:0000256" key="11">
    <source>
        <dbReference type="PIRSR" id="PIRSR000159-2"/>
    </source>
</evidence>
<dbReference type="SMART" id="SM00890">
    <property type="entry name" value="EKR"/>
    <property type="match status" value="1"/>
</dbReference>
<feature type="binding site" evidence="12">
    <location>
        <position position="822"/>
    </location>
    <ligand>
        <name>[4Fe-4S] cluster</name>
        <dbReference type="ChEBI" id="CHEBI:49883"/>
        <label>3</label>
    </ligand>
</feature>
<dbReference type="InterPro" id="IPR011895">
    <property type="entry name" value="Pyrv_flavodox_OxRed"/>
</dbReference>
<dbReference type="Gene3D" id="3.40.50.920">
    <property type="match status" value="1"/>
</dbReference>
<feature type="binding site" evidence="10">
    <location>
        <position position="827"/>
    </location>
    <ligand>
        <name>thiamine diphosphate</name>
        <dbReference type="ChEBI" id="CHEBI:58937"/>
    </ligand>
</feature>
<feature type="binding site" evidence="12">
    <location>
        <position position="752"/>
    </location>
    <ligand>
        <name>[4Fe-4S] cluster</name>
        <dbReference type="ChEBI" id="CHEBI:49883"/>
        <label>2</label>
    </ligand>
</feature>
<dbReference type="CDD" id="cd03377">
    <property type="entry name" value="TPP_PFOR_PNO"/>
    <property type="match status" value="1"/>
</dbReference>
<dbReference type="InterPro" id="IPR029061">
    <property type="entry name" value="THDP-binding"/>
</dbReference>
<evidence type="ECO:0000256" key="9">
    <source>
        <dbReference type="PIRNR" id="PIRNR000159"/>
    </source>
</evidence>
<feature type="site" description="Important for catalytic activity" evidence="11">
    <location>
        <position position="118"/>
    </location>
</feature>
<name>A0A4Q1C7X5_9BACT</name>
<comment type="cofactor">
    <cofactor evidence="12">
        <name>[4Fe-4S] cluster</name>
        <dbReference type="ChEBI" id="CHEBI:49883"/>
    </cofactor>
    <text evidence="12">Binds 3 [4Fe-4S] clusters per subunit.</text>
</comment>
<dbReference type="PROSITE" id="PS00198">
    <property type="entry name" value="4FE4S_FER_1"/>
    <property type="match status" value="2"/>
</dbReference>
<keyword evidence="5 9" id="KW-0249">Electron transport</keyword>
<comment type="similarity">
    <text evidence="1 9">Belongs to the pyruvate:ferredoxin/flavodoxin oxidoreductase family.</text>
</comment>
<feature type="binding site" evidence="10">
    <location>
        <begin position="1001"/>
        <end position="1006"/>
    </location>
    <ligand>
        <name>thiamine diphosphate</name>
        <dbReference type="ChEBI" id="CHEBI:58937"/>
    </ligand>
</feature>
<evidence type="ECO:0000256" key="10">
    <source>
        <dbReference type="PIRSR" id="PIRSR000159-1"/>
    </source>
</evidence>
<organism evidence="15 16">
    <name type="scientific">Oleiharenicola lentus</name>
    <dbReference type="NCBI Taxonomy" id="2508720"/>
    <lineage>
        <taxon>Bacteria</taxon>
        <taxon>Pseudomonadati</taxon>
        <taxon>Verrucomicrobiota</taxon>
        <taxon>Opitutia</taxon>
        <taxon>Opitutales</taxon>
        <taxon>Opitutaceae</taxon>
        <taxon>Oleiharenicola</taxon>
    </lineage>
</organism>
<dbReference type="Pfam" id="PF17147">
    <property type="entry name" value="PFOR_II"/>
    <property type="match status" value="1"/>
</dbReference>
<dbReference type="RefSeq" id="WP_129046276.1">
    <property type="nucleotide sequence ID" value="NZ_SDHX01000001.1"/>
</dbReference>
<dbReference type="SUPFAM" id="SSF53323">
    <property type="entry name" value="Pyruvate-ferredoxin oxidoreductase, PFOR, domain III"/>
    <property type="match status" value="1"/>
</dbReference>
<dbReference type="Gene3D" id="3.40.920.10">
    <property type="entry name" value="Pyruvate-ferredoxin oxidoreductase, PFOR, domain III"/>
    <property type="match status" value="1"/>
</dbReference>
<comment type="caution">
    <text evidence="15">The sequence shown here is derived from an EMBL/GenBank/DDBJ whole genome shotgun (WGS) entry which is preliminary data.</text>
</comment>
<feature type="site" description="Important for catalytic activity" evidence="11">
    <location>
        <position position="35"/>
    </location>
</feature>
<dbReference type="InterPro" id="IPR002880">
    <property type="entry name" value="Pyrv_Fd/Flavodoxin_OxRdtase_N"/>
</dbReference>
<feature type="binding site" evidence="12">
    <location>
        <position position="693"/>
    </location>
    <ligand>
        <name>[4Fe-4S] cluster</name>
        <dbReference type="ChEBI" id="CHEBI:49883"/>
        <label>1</label>
    </ligand>
</feature>
<dbReference type="InterPro" id="IPR037112">
    <property type="entry name" value="Pyrv-flavodox_OxR_EKR_sf"/>
</dbReference>
<feature type="binding site" evidence="10">
    <location>
        <position position="850"/>
    </location>
    <ligand>
        <name>thiamine diphosphate</name>
        <dbReference type="ChEBI" id="CHEBI:58937"/>
    </ligand>
</feature>
<dbReference type="InterPro" id="IPR011766">
    <property type="entry name" value="TPP_enzyme_TPP-bd"/>
</dbReference>
<sequence length="1201" mass="128126">MISPRHAPVATLDANEAVAAVAYRLSELFAIYPITPSSPMGEWVDEWSAKHKPNLWGHVPEVIEMQSEGGAAGALHGALQAGALASSFTASQGLLLMIPNLYKIAGELHPFALHVTARALATHALSIFGDHSDVMACRQTGAVLLCSGSVQEAQDFAAVTHAATLATRVPFLHFFDGFRTSHEVGKIALLSDDDLRALVDEKYIAAFRDRALTPDRPAIRGTAQNPDVFFQAREACNPFYDRVPAIVQQIFDDFASRTGRSYKLFDYEGHPEAEQIVIIMGSGGETVSETAAWLNAQGRRTGVVRVRLYRPFDAAALLAAIPSTVKAIAVLDRTKEPGALGEPLFVDVATALFEASRTGVKLIGGRYGLGSKEFTPGMVRAVFDELTSASPRKRFTVGINDDITKLSLPVADEPDIEPAGTRRAVFYGLGADGTVGANKNSIKIIGEGTDLNAQGYFVYDSKKSGAMTISHLRFGPKPIRAPYLVGAADFVAVHHFPFVERLDVLTTAAPGATLLLNVGSPPDRVWDRLPKEVQARIIERGLKLYAIDALTVARAAGMGGQINTIMQTCFFALAGVLPRDEAIAAIKEAIRKTYGKKGEAVVAKNEAAVDAALAALHEIPVPATVTAEQGRLPIIAPGAPDFVRQVTATILAGDGDRLPVSAFPPDGTWPTGTARWEKRAIAQEIPVWDADLCIQCNKCVLVCPHAAIRAGVCPVASLEGAPLGYKHAKLRAADVPGHAYTIQVAPEDCTGCTLCQKVCPAKDKSDLKRKALMMAPVEPLREPERANFEFFLTLPPAPAALLQDTVKGTQFREPLIEFSGACAGCGETPYLKLLTQLYGDRLLIANATGCSSIYGGNLPTTPYTANAQGRGPAWSNSLFEDNAEYGLGLRAGVDQLAAQAWRLLDELAPSLPPALMEGFKAADQKTDAGLAVARGLLVDLEAALASLDDDRARRLAQLASYLVKKSVWIVGGDGWAYDIGFGGLDHVLASGRKVNILVLDTEVYSNTGGQKSKSTPLGAVAKFSAAGKDTDKKDLAMIAASYGNVYVARVAFGAKDSQTVQAFLEAEAHPGPSLIIAYSHCIAHGYSMANGLDQQKLAVETGSWPLFRHNPARIAEGKLAGVLDSAAPKHPLSAYTRNELRFQALFRSDPERAKDLGERAQAAVNRRVARYQQAAGVEPPPPPATSPAFAPEKKPASPATS</sequence>
<dbReference type="InterPro" id="IPR017896">
    <property type="entry name" value="4Fe4S_Fe-S-bd"/>
</dbReference>
<dbReference type="PANTHER" id="PTHR32154">
    <property type="entry name" value="PYRUVATE-FLAVODOXIN OXIDOREDUCTASE-RELATED"/>
    <property type="match status" value="1"/>
</dbReference>
<feature type="binding site" evidence="12">
    <location>
        <position position="703"/>
    </location>
    <ligand>
        <name>[4Fe-4S] cluster</name>
        <dbReference type="ChEBI" id="CHEBI:49883"/>
        <label>2</label>
    </ligand>
</feature>
<feature type="binding site" evidence="12">
    <location>
        <position position="850"/>
    </location>
    <ligand>
        <name>[4Fe-4S] cluster</name>
        <dbReference type="ChEBI" id="CHEBI:49883"/>
        <label>3</label>
    </ligand>
</feature>
<dbReference type="GO" id="GO:0006979">
    <property type="term" value="P:response to oxidative stress"/>
    <property type="evidence" value="ECO:0007669"/>
    <property type="project" value="TreeGrafter"/>
</dbReference>
<feature type="binding site" evidence="12">
    <location>
        <position position="696"/>
    </location>
    <ligand>
        <name>[4Fe-4S] cluster</name>
        <dbReference type="ChEBI" id="CHEBI:49883"/>
        <label>1</label>
    </ligand>
</feature>
<dbReference type="NCBIfam" id="TIGR02176">
    <property type="entry name" value="pyruv_ox_red"/>
    <property type="match status" value="1"/>
</dbReference>
<dbReference type="GO" id="GO:0044281">
    <property type="term" value="P:small molecule metabolic process"/>
    <property type="evidence" value="ECO:0007669"/>
    <property type="project" value="UniProtKB-ARBA"/>
</dbReference>
<feature type="binding site" evidence="12">
    <location>
        <position position="749"/>
    </location>
    <ligand>
        <name>[4Fe-4S] cluster</name>
        <dbReference type="ChEBI" id="CHEBI:49883"/>
        <label>2</label>
    </ligand>
</feature>
<keyword evidence="15" id="KW-0670">Pyruvate</keyword>
<dbReference type="PIRSF" id="PIRSF000159">
    <property type="entry name" value="NifJ"/>
    <property type="match status" value="1"/>
</dbReference>
<dbReference type="Gene3D" id="4.10.780.10">
    <property type="entry name" value="Pyruvate-flavodoxin oxidoreductase, EKR domain"/>
    <property type="match status" value="1"/>
</dbReference>
<feature type="region of interest" description="Disordered" evidence="13">
    <location>
        <begin position="1167"/>
        <end position="1201"/>
    </location>
</feature>
<feature type="binding site" evidence="10">
    <location>
        <position position="35"/>
    </location>
    <ligand>
        <name>pyruvate</name>
        <dbReference type="ChEBI" id="CHEBI:15361"/>
    </ligand>
</feature>
<dbReference type="Pfam" id="PF10371">
    <property type="entry name" value="EKR"/>
    <property type="match status" value="1"/>
</dbReference>
<evidence type="ECO:0000313" key="16">
    <source>
        <dbReference type="Proteomes" id="UP000290218"/>
    </source>
</evidence>
<dbReference type="GO" id="GO:0051539">
    <property type="term" value="F:4 iron, 4 sulfur cluster binding"/>
    <property type="evidence" value="ECO:0007669"/>
    <property type="project" value="UniProtKB-KW"/>
</dbReference>
<dbReference type="InterPro" id="IPR033412">
    <property type="entry name" value="PFOR_II"/>
</dbReference>
<dbReference type="PROSITE" id="PS51379">
    <property type="entry name" value="4FE4S_FER_2"/>
    <property type="match status" value="2"/>
</dbReference>
<dbReference type="SUPFAM" id="SSF52518">
    <property type="entry name" value="Thiamin diphosphate-binding fold (THDP-binding)"/>
    <property type="match status" value="2"/>
</dbReference>
<reference evidence="15 16" key="1">
    <citation type="submission" date="2019-01" db="EMBL/GenBank/DDBJ databases">
        <title>Lacunisphaera sp. strain TWA-58.</title>
        <authorList>
            <person name="Chen W.-M."/>
        </authorList>
    </citation>
    <scope>NUCLEOTIDE SEQUENCE [LARGE SCALE GENOMIC DNA]</scope>
    <source>
        <strain evidence="15 16">TWA-58</strain>
    </source>
</reference>
<dbReference type="InterPro" id="IPR009014">
    <property type="entry name" value="Transketo_C/PFOR_II"/>
</dbReference>
<dbReference type="Gene3D" id="3.40.50.970">
    <property type="match status" value="2"/>
</dbReference>
<dbReference type="SUPFAM" id="SSF52922">
    <property type="entry name" value="TK C-terminal domain-like"/>
    <property type="match status" value="1"/>
</dbReference>
<dbReference type="OrthoDB" id="9794954at2"/>
<evidence type="ECO:0000256" key="4">
    <source>
        <dbReference type="ARBA" id="ARBA00022723"/>
    </source>
</evidence>
<feature type="binding site" evidence="12">
    <location>
        <position position="699"/>
    </location>
    <ligand>
        <name>[4Fe-4S] cluster</name>
        <dbReference type="ChEBI" id="CHEBI:49883"/>
        <label>1</label>
    </ligand>
</feature>
<keyword evidence="2 9" id="KW-0813">Transport</keyword>
<keyword evidence="8 12" id="KW-0411">Iron-sulfur</keyword>
<dbReference type="Gene3D" id="3.30.70.20">
    <property type="match status" value="1"/>
</dbReference>
<evidence type="ECO:0000256" key="13">
    <source>
        <dbReference type="SAM" id="MobiDB-lite"/>
    </source>
</evidence>
<evidence type="ECO:0000256" key="3">
    <source>
        <dbReference type="ARBA" id="ARBA00022485"/>
    </source>
</evidence>
<evidence type="ECO:0000256" key="8">
    <source>
        <dbReference type="ARBA" id="ARBA00023014"/>
    </source>
</evidence>
<dbReference type="FunFam" id="3.40.50.920:FF:000007">
    <property type="entry name" value="Pyruvate:ferredoxin (Flavodoxin) oxidoreductase"/>
    <property type="match status" value="1"/>
</dbReference>
<feature type="binding site" evidence="12">
    <location>
        <position position="755"/>
    </location>
    <ligand>
        <name>[4Fe-4S] cluster</name>
        <dbReference type="ChEBI" id="CHEBI:49883"/>
        <label>2</label>
    </ligand>
</feature>
<dbReference type="InterPro" id="IPR050722">
    <property type="entry name" value="Pyruvate:ferred/Flavod_OxRd"/>
</dbReference>
<dbReference type="FunFam" id="3.30.70.20:FF:000022">
    <property type="entry name" value="Pyruvate:ferredoxin (Flavodoxin) oxidoreductase"/>
    <property type="match status" value="1"/>
</dbReference>
<feature type="binding site" evidence="12">
    <location>
        <position position="759"/>
    </location>
    <ligand>
        <name>[4Fe-4S] cluster</name>
        <dbReference type="ChEBI" id="CHEBI:49883"/>
        <label>1</label>
    </ligand>
</feature>
<dbReference type="InterPro" id="IPR019752">
    <property type="entry name" value="Pyrv/ketoisovalerate_OxRed_cat"/>
</dbReference>
<keyword evidence="6 9" id="KW-0560">Oxidoreductase</keyword>
<dbReference type="InterPro" id="IPR019456">
    <property type="entry name" value="Pyrv-flavodox_OxRtase_EKR"/>
</dbReference>